<protein>
    <recommendedName>
        <fullName evidence="3">RRM domain-containing protein</fullName>
    </recommendedName>
</protein>
<feature type="region of interest" description="Disordered" evidence="2">
    <location>
        <begin position="276"/>
        <end position="309"/>
    </location>
</feature>
<dbReference type="VEuPathDB" id="MicrosporidiaDB:EDEG_01936"/>
<dbReference type="HOGENOM" id="CLU_604151_0_0_1"/>
<feature type="compositionally biased region" description="Polar residues" evidence="2">
    <location>
        <begin position="136"/>
        <end position="154"/>
    </location>
</feature>
<dbReference type="Gene3D" id="3.30.70.330">
    <property type="match status" value="1"/>
</dbReference>
<accession>J9DMF6</accession>
<feature type="region of interest" description="Disordered" evidence="2">
    <location>
        <begin position="110"/>
        <end position="200"/>
    </location>
</feature>
<dbReference type="AlphaFoldDB" id="J9DMF6"/>
<comment type="caution">
    <text evidence="4">The sequence shown here is derived from an EMBL/GenBank/DDBJ whole genome shotgun (WGS) entry which is preliminary data.</text>
</comment>
<feature type="compositionally biased region" description="Basic and acidic residues" evidence="2">
    <location>
        <begin position="174"/>
        <end position="200"/>
    </location>
</feature>
<dbReference type="GO" id="GO:0003723">
    <property type="term" value="F:RNA binding"/>
    <property type="evidence" value="ECO:0007669"/>
    <property type="project" value="UniProtKB-UniRule"/>
</dbReference>
<dbReference type="SUPFAM" id="SSF54928">
    <property type="entry name" value="RNA-binding domain, RBD"/>
    <property type="match status" value="1"/>
</dbReference>
<gene>
    <name evidence="4" type="ORF">EDEG_01936</name>
</gene>
<dbReference type="InParanoid" id="J9DMF6"/>
<evidence type="ECO:0000313" key="5">
    <source>
        <dbReference type="Proteomes" id="UP000003163"/>
    </source>
</evidence>
<evidence type="ECO:0000259" key="3">
    <source>
        <dbReference type="PROSITE" id="PS50102"/>
    </source>
</evidence>
<proteinExistence type="predicted"/>
<feature type="compositionally biased region" description="Basic and acidic residues" evidence="2">
    <location>
        <begin position="111"/>
        <end position="134"/>
    </location>
</feature>
<dbReference type="CDD" id="cd00590">
    <property type="entry name" value="RRM_SF"/>
    <property type="match status" value="1"/>
</dbReference>
<evidence type="ECO:0000256" key="2">
    <source>
        <dbReference type="SAM" id="MobiDB-lite"/>
    </source>
</evidence>
<evidence type="ECO:0000256" key="1">
    <source>
        <dbReference type="PROSITE-ProRule" id="PRU00176"/>
    </source>
</evidence>
<feature type="compositionally biased region" description="Basic and acidic residues" evidence="2">
    <location>
        <begin position="276"/>
        <end position="288"/>
    </location>
</feature>
<dbReference type="STRING" id="1003232.J9DMF6"/>
<feature type="compositionally biased region" description="Basic and acidic residues" evidence="2">
    <location>
        <begin position="443"/>
        <end position="453"/>
    </location>
</feature>
<feature type="domain" description="RRM" evidence="3">
    <location>
        <begin position="343"/>
        <end position="415"/>
    </location>
</feature>
<feature type="compositionally biased region" description="Low complexity" evidence="2">
    <location>
        <begin position="76"/>
        <end position="85"/>
    </location>
</feature>
<dbReference type="Proteomes" id="UP000003163">
    <property type="component" value="Unassembled WGS sequence"/>
</dbReference>
<evidence type="ECO:0000313" key="4">
    <source>
        <dbReference type="EMBL" id="EJW03780.1"/>
    </source>
</evidence>
<dbReference type="Pfam" id="PF00076">
    <property type="entry name" value="RRM_1"/>
    <property type="match status" value="1"/>
</dbReference>
<dbReference type="PROSITE" id="PS50102">
    <property type="entry name" value="RRM"/>
    <property type="match status" value="1"/>
</dbReference>
<name>J9DMF6_EDHAE</name>
<dbReference type="OrthoDB" id="1099063at2759"/>
<dbReference type="EMBL" id="AFBI03000030">
    <property type="protein sequence ID" value="EJW03780.1"/>
    <property type="molecule type" value="Genomic_DNA"/>
</dbReference>
<reference evidence="4 5" key="1">
    <citation type="submission" date="2011-08" db="EMBL/GenBank/DDBJ databases">
        <authorList>
            <person name="Liu Z.J."/>
            <person name="Shi F.L."/>
            <person name="Lu J.Q."/>
            <person name="Li M."/>
            <person name="Wang Z.L."/>
        </authorList>
    </citation>
    <scope>NUCLEOTIDE SEQUENCE [LARGE SCALE GENOMIC DNA]</scope>
    <source>
        <strain evidence="4 5">USNM 41457</strain>
    </source>
</reference>
<dbReference type="OMA" id="WANEEAN"/>
<feature type="region of interest" description="Disordered" evidence="2">
    <location>
        <begin position="73"/>
        <end position="95"/>
    </location>
</feature>
<feature type="compositionally biased region" description="Basic and acidic residues" evidence="2">
    <location>
        <begin position="296"/>
        <end position="309"/>
    </location>
</feature>
<keyword evidence="1" id="KW-0694">RNA-binding</keyword>
<keyword evidence="5" id="KW-1185">Reference proteome</keyword>
<dbReference type="SMART" id="SM00360">
    <property type="entry name" value="RRM"/>
    <property type="match status" value="1"/>
</dbReference>
<sequence>MKVELKNINGLSHSDIRKHFQSYDKVTSIYEENNTIFVEFDDSYDFKSNLVTINGVDIDCCLHKSKASGFEKKETLTPTENNENEQIPNSQEKWANEEANNGGWVLDEEIEPARNDEKNSIEIKNENQWDRENETENALKSPSHYQPEQNNDNYNKGKRTPERNMQINDYGNDFSRRNNDRFEERKFRDGNNRFDGEKRDYNRRRNDDEFHRQENDRFERRNDRRDDRYNRRDDRRDERRDDRFRGDDRRDRREFDRFDDRRDRRDFDRKERRYDDRYDSRPPLEDGYSRNYSDGFSRDSRSRRDQIDDRQRGRCSHCDRCPIHGRSREYPSEKFKEYASDKFKIVCSNIPDISSEEIEDVCKDYNLFPTFTRITKNRKHAIIEFKNYEDKEEALRKLNNMIIKGMNISVREYKSFSRRDDEDDRREKRRKYDDNVDMYGDIDPARSRGDFDI</sequence>
<reference evidence="5" key="2">
    <citation type="submission" date="2015-07" db="EMBL/GenBank/DDBJ databases">
        <title>Contrasting host-pathogen interactions and genome evolution in two generalist and specialist microsporidian pathogens of mosquitoes.</title>
        <authorList>
            <consortium name="The Broad Institute Genomics Platform"/>
            <consortium name="The Broad Institute Genome Sequencing Center for Infectious Disease"/>
            <person name="Cuomo C.A."/>
            <person name="Sanscrainte N.D."/>
            <person name="Goldberg J.M."/>
            <person name="Heiman D."/>
            <person name="Young S."/>
            <person name="Zeng Q."/>
            <person name="Becnel J.J."/>
            <person name="Birren B.W."/>
        </authorList>
    </citation>
    <scope>NUCLEOTIDE SEQUENCE [LARGE SCALE GENOMIC DNA]</scope>
    <source>
        <strain evidence="5">USNM 41457</strain>
    </source>
</reference>
<dbReference type="InterPro" id="IPR000504">
    <property type="entry name" value="RRM_dom"/>
</dbReference>
<organism evidence="4 5">
    <name type="scientific">Edhazardia aedis (strain USNM 41457)</name>
    <name type="common">Microsporidian parasite</name>
    <dbReference type="NCBI Taxonomy" id="1003232"/>
    <lineage>
        <taxon>Eukaryota</taxon>
        <taxon>Fungi</taxon>
        <taxon>Fungi incertae sedis</taxon>
        <taxon>Microsporidia</taxon>
        <taxon>Edhazardia</taxon>
    </lineage>
</organism>
<dbReference type="InterPro" id="IPR012677">
    <property type="entry name" value="Nucleotide-bd_a/b_plait_sf"/>
</dbReference>
<feature type="region of interest" description="Disordered" evidence="2">
    <location>
        <begin position="416"/>
        <end position="453"/>
    </location>
</feature>
<dbReference type="InterPro" id="IPR035979">
    <property type="entry name" value="RBD_domain_sf"/>
</dbReference>